<evidence type="ECO:0000313" key="5">
    <source>
        <dbReference type="Proteomes" id="UP000019132"/>
    </source>
</evidence>
<evidence type="ECO:0000256" key="2">
    <source>
        <dbReference type="ARBA" id="ARBA00022898"/>
    </source>
</evidence>
<dbReference type="VEuPathDB" id="FungiDB:PYU1_G012478"/>
<dbReference type="PANTHER" id="PTHR42699">
    <property type="match status" value="1"/>
</dbReference>
<proteinExistence type="inferred from homology"/>
<evidence type="ECO:0008006" key="6">
    <source>
        <dbReference type="Google" id="ProtNLM"/>
    </source>
</evidence>
<dbReference type="Proteomes" id="UP000019132">
    <property type="component" value="Unassembled WGS sequence"/>
</dbReference>
<dbReference type="InterPro" id="IPR015424">
    <property type="entry name" value="PyrdxlP-dep_Trfase"/>
</dbReference>
<dbReference type="SUPFAM" id="SSF53383">
    <property type="entry name" value="PLP-dependent transferases"/>
    <property type="match status" value="1"/>
</dbReference>
<dbReference type="EnsemblProtists" id="PYU1_T012504">
    <property type="protein sequence ID" value="PYU1_T012504"/>
    <property type="gene ID" value="PYU1_G012478"/>
</dbReference>
<dbReference type="Gene3D" id="3.90.1150.10">
    <property type="entry name" value="Aspartate Aminotransferase, domain 1"/>
    <property type="match status" value="1"/>
</dbReference>
<comment type="similarity">
    <text evidence="3">Belongs to the trans-sulfuration enzymes family.</text>
</comment>
<evidence type="ECO:0000256" key="3">
    <source>
        <dbReference type="RuleBase" id="RU362118"/>
    </source>
</evidence>
<dbReference type="EMBL" id="GL376610">
    <property type="status" value="NOT_ANNOTATED_CDS"/>
    <property type="molecule type" value="Genomic_DNA"/>
</dbReference>
<dbReference type="HOGENOM" id="CLU_011302_1_0_1"/>
<dbReference type="GO" id="GO:0019346">
    <property type="term" value="P:transsulfuration"/>
    <property type="evidence" value="ECO:0007669"/>
    <property type="project" value="InterPro"/>
</dbReference>
<evidence type="ECO:0000256" key="1">
    <source>
        <dbReference type="ARBA" id="ARBA00001933"/>
    </source>
</evidence>
<dbReference type="Pfam" id="PF01053">
    <property type="entry name" value="Cys_Met_Meta_PP"/>
    <property type="match status" value="1"/>
</dbReference>
<name>K3X5K5_GLOUD</name>
<dbReference type="Gene3D" id="3.40.640.10">
    <property type="entry name" value="Type I PLP-dependent aspartate aminotransferase-like (Major domain)"/>
    <property type="match status" value="1"/>
</dbReference>
<reference evidence="4" key="3">
    <citation type="submission" date="2015-02" db="UniProtKB">
        <authorList>
            <consortium name="EnsemblProtists"/>
        </authorList>
    </citation>
    <scope>IDENTIFICATION</scope>
    <source>
        <strain evidence="4">DAOM BR144</strain>
    </source>
</reference>
<dbReference type="OMA" id="KVAKRCR"/>
<dbReference type="InterPro" id="IPR015422">
    <property type="entry name" value="PyrdxlP-dep_Trfase_small"/>
</dbReference>
<reference evidence="5" key="1">
    <citation type="journal article" date="2010" name="Genome Biol.">
        <title>Genome sequence of the necrotrophic plant pathogen Pythium ultimum reveals original pathogenicity mechanisms and effector repertoire.</title>
        <authorList>
            <person name="Levesque C.A."/>
            <person name="Brouwer H."/>
            <person name="Cano L."/>
            <person name="Hamilton J.P."/>
            <person name="Holt C."/>
            <person name="Huitema E."/>
            <person name="Raffaele S."/>
            <person name="Robideau G.P."/>
            <person name="Thines M."/>
            <person name="Win J."/>
            <person name="Zerillo M.M."/>
            <person name="Beakes G.W."/>
            <person name="Boore J.L."/>
            <person name="Busam D."/>
            <person name="Dumas B."/>
            <person name="Ferriera S."/>
            <person name="Fuerstenberg S.I."/>
            <person name="Gachon C.M."/>
            <person name="Gaulin E."/>
            <person name="Govers F."/>
            <person name="Grenville-Briggs L."/>
            <person name="Horner N."/>
            <person name="Hostetler J."/>
            <person name="Jiang R.H."/>
            <person name="Johnson J."/>
            <person name="Krajaejun T."/>
            <person name="Lin H."/>
            <person name="Meijer H.J."/>
            <person name="Moore B."/>
            <person name="Morris P."/>
            <person name="Phuntmart V."/>
            <person name="Puiu D."/>
            <person name="Shetty J."/>
            <person name="Stajich J.E."/>
            <person name="Tripathy S."/>
            <person name="Wawra S."/>
            <person name="van West P."/>
            <person name="Whitty B.R."/>
            <person name="Coutinho P.M."/>
            <person name="Henrissat B."/>
            <person name="Martin F."/>
            <person name="Thomas P.D."/>
            <person name="Tyler B.M."/>
            <person name="De Vries R.P."/>
            <person name="Kamoun S."/>
            <person name="Yandell M."/>
            <person name="Tisserat N."/>
            <person name="Buell C.R."/>
        </authorList>
    </citation>
    <scope>NUCLEOTIDE SEQUENCE</scope>
    <source>
        <strain evidence="5">DAOM:BR144</strain>
    </source>
</reference>
<comment type="cofactor">
    <cofactor evidence="1 3">
        <name>pyridoxal 5'-phosphate</name>
        <dbReference type="ChEBI" id="CHEBI:597326"/>
    </cofactor>
</comment>
<organism evidence="4 5">
    <name type="scientific">Globisporangium ultimum (strain ATCC 200006 / CBS 805.95 / DAOM BR144)</name>
    <name type="common">Pythium ultimum</name>
    <dbReference type="NCBI Taxonomy" id="431595"/>
    <lineage>
        <taxon>Eukaryota</taxon>
        <taxon>Sar</taxon>
        <taxon>Stramenopiles</taxon>
        <taxon>Oomycota</taxon>
        <taxon>Peronosporomycetes</taxon>
        <taxon>Pythiales</taxon>
        <taxon>Pythiaceae</taxon>
        <taxon>Globisporangium</taxon>
    </lineage>
</organism>
<sequence length="547" mass="60299">MVLMPLALGVSLPPNEPHALSVSMPLWEHVVGYEEGRRAVLDAMACGYPRFFYHPFVVALTQHVKANVAALAPFFSPDGDINEQEAKWDVMVSPTEATALRLQSFLVDSAKNQNIQVEASDVAVENVHGLVWAVRFPKRLSQTAKQFWQHSGEIVTSRHAERALQVLKEKQEATASFKVRGTDTHQAVQTRIASLYLGEETAAKHSDDVFLYPTGMGAIFATVRLLNKIRSGAKSILIGFPYVDTLKILSRTEWCEKGVYFFPVCGEKEMKEVEEIVEREQILGVFTEFPGNPLLSTSDLSRLAALAHENGTVLVVDDTVGSYNVNVMNHGAADIVTTSLSKIFSGTCAIMGGSVVFNPAGPMYQMLKDHISSEDAFSVEEDAQVLLETSVDVLSRLAKVNASSSIIAKRLKTHPLVKDIFYPELHENTEPFTKFLTTTSPGQENEPRFGPLLSIVLHGDLPVAQSFYDTVTIAKGPSLGTNFTICCPYSLLAHYYELDFIESCGVDRNLIRISVGLEDVEEIWQDLENALQVASKVYTPAVESVAR</sequence>
<dbReference type="eggNOG" id="KOG0053">
    <property type="taxonomic scope" value="Eukaryota"/>
</dbReference>
<dbReference type="GO" id="GO:0003962">
    <property type="term" value="F:cystathionine gamma-synthase activity"/>
    <property type="evidence" value="ECO:0007669"/>
    <property type="project" value="TreeGrafter"/>
</dbReference>
<dbReference type="InterPro" id="IPR015421">
    <property type="entry name" value="PyrdxlP-dep_Trfase_major"/>
</dbReference>
<dbReference type="InParanoid" id="K3X5K5"/>
<dbReference type="AlphaFoldDB" id="K3X5K5"/>
<protein>
    <recommendedName>
        <fullName evidence="6">Cystathionine gamma-synthase</fullName>
    </recommendedName>
</protein>
<dbReference type="STRING" id="431595.K3X5K5"/>
<dbReference type="PANTHER" id="PTHR42699:SF1">
    <property type="entry name" value="CYSTATHIONINE GAMMA-SYNTHASE-RELATED"/>
    <property type="match status" value="1"/>
</dbReference>
<accession>K3X5K5</accession>
<reference evidence="5" key="2">
    <citation type="submission" date="2010-04" db="EMBL/GenBank/DDBJ databases">
        <authorList>
            <person name="Buell R."/>
            <person name="Hamilton J."/>
            <person name="Hostetler J."/>
        </authorList>
    </citation>
    <scope>NUCLEOTIDE SEQUENCE [LARGE SCALE GENOMIC DNA]</scope>
    <source>
        <strain evidence="5">DAOM:BR144</strain>
    </source>
</reference>
<keyword evidence="5" id="KW-1185">Reference proteome</keyword>
<dbReference type="InterPro" id="IPR051750">
    <property type="entry name" value="Trans-sulfuration_enzymes"/>
</dbReference>
<dbReference type="GO" id="GO:0030170">
    <property type="term" value="F:pyridoxal phosphate binding"/>
    <property type="evidence" value="ECO:0007669"/>
    <property type="project" value="InterPro"/>
</dbReference>
<dbReference type="InterPro" id="IPR000277">
    <property type="entry name" value="Cys/Met-Metab_PyrdxlP-dep_enz"/>
</dbReference>
<keyword evidence="2 3" id="KW-0663">Pyridoxal phosphate</keyword>
<evidence type="ECO:0000313" key="4">
    <source>
        <dbReference type="EnsemblProtists" id="PYU1_T012504"/>
    </source>
</evidence>